<name>E1JUT5_SOLFR</name>
<keyword evidence="3" id="KW-1185">Reference proteome</keyword>
<dbReference type="Proteomes" id="UP000006250">
    <property type="component" value="Unassembled WGS sequence"/>
</dbReference>
<evidence type="ECO:0000313" key="3">
    <source>
        <dbReference type="Proteomes" id="UP000006250"/>
    </source>
</evidence>
<sequence>MAANALSRVRSRGNPTPLPGFQGKRQTPLLAIQTFCRSCMGGNSLLVGACASTTCKLHAYRCGSIATGADRRLLRIIKSYCAESCLPLEDAATCVAGMDYLDHPACPLWPYRQGRNPFYSEVAREKRRLQALERGLGQGCDGISSVRTDESDRTHSCGHPVAKASLLTLIPRPVSPATEAASTLDQMEVRHA</sequence>
<dbReference type="STRING" id="596151.DesfrDRAFT_1384"/>
<dbReference type="eggNOG" id="ENOG50318X0">
    <property type="taxonomic scope" value="Bacteria"/>
</dbReference>
<evidence type="ECO:0000313" key="2">
    <source>
        <dbReference type="EMBL" id="EFL51849.1"/>
    </source>
</evidence>
<dbReference type="OrthoDB" id="1868456at2"/>
<dbReference type="EMBL" id="AECZ01000007">
    <property type="protein sequence ID" value="EFL51849.1"/>
    <property type="molecule type" value="Genomic_DNA"/>
</dbReference>
<proteinExistence type="predicted"/>
<dbReference type="RefSeq" id="WP_005992388.1">
    <property type="nucleotide sequence ID" value="NZ_AECZ01000007.1"/>
</dbReference>
<gene>
    <name evidence="2" type="ORF">DesfrDRAFT_1384</name>
</gene>
<accession>E1JUT5</accession>
<organism evidence="2 3">
    <name type="scientific">Solidesulfovibrio fructosivorans JJ]</name>
    <dbReference type="NCBI Taxonomy" id="596151"/>
    <lineage>
        <taxon>Bacteria</taxon>
        <taxon>Pseudomonadati</taxon>
        <taxon>Thermodesulfobacteriota</taxon>
        <taxon>Desulfovibrionia</taxon>
        <taxon>Desulfovibrionales</taxon>
        <taxon>Desulfovibrionaceae</taxon>
        <taxon>Solidesulfovibrio</taxon>
    </lineage>
</organism>
<comment type="caution">
    <text evidence="2">The sequence shown here is derived from an EMBL/GenBank/DDBJ whole genome shotgun (WGS) entry which is preliminary data.</text>
</comment>
<dbReference type="AlphaFoldDB" id="E1JUT5"/>
<protein>
    <submittedName>
        <fullName evidence="2">Uncharacterized protein</fullName>
    </submittedName>
</protein>
<reference evidence="2 3" key="1">
    <citation type="submission" date="2010-08" db="EMBL/GenBank/DDBJ databases">
        <title>The draft genome of Desulfovibrio fructosovorans JJ.</title>
        <authorList>
            <consortium name="US DOE Joint Genome Institute (JGI-PGF)"/>
            <person name="Lucas S."/>
            <person name="Copeland A."/>
            <person name="Lapidus A."/>
            <person name="Cheng J.-F."/>
            <person name="Bruce D."/>
            <person name="Goodwin L."/>
            <person name="Pitluck S."/>
            <person name="Land M.L."/>
            <person name="Hauser L."/>
            <person name="Chang Y.-J."/>
            <person name="Jeffries C."/>
            <person name="Wall J.D."/>
            <person name="Stahl D.A."/>
            <person name="Arkin A.P."/>
            <person name="Dehal P."/>
            <person name="Stolyar S.M."/>
            <person name="Hazen T.C."/>
            <person name="Woyke T.J."/>
        </authorList>
    </citation>
    <scope>NUCLEOTIDE SEQUENCE [LARGE SCALE GENOMIC DNA]</scope>
    <source>
        <strain evidence="2 3">JJ</strain>
    </source>
</reference>
<evidence type="ECO:0000256" key="1">
    <source>
        <dbReference type="SAM" id="MobiDB-lite"/>
    </source>
</evidence>
<feature type="region of interest" description="Disordered" evidence="1">
    <location>
        <begin position="1"/>
        <end position="22"/>
    </location>
</feature>